<organism evidence="2 3">
    <name type="scientific">Pleurodeles waltl</name>
    <name type="common">Iberian ribbed newt</name>
    <dbReference type="NCBI Taxonomy" id="8319"/>
    <lineage>
        <taxon>Eukaryota</taxon>
        <taxon>Metazoa</taxon>
        <taxon>Chordata</taxon>
        <taxon>Craniata</taxon>
        <taxon>Vertebrata</taxon>
        <taxon>Euteleostomi</taxon>
        <taxon>Amphibia</taxon>
        <taxon>Batrachia</taxon>
        <taxon>Caudata</taxon>
        <taxon>Salamandroidea</taxon>
        <taxon>Salamandridae</taxon>
        <taxon>Pleurodelinae</taxon>
        <taxon>Pleurodeles</taxon>
    </lineage>
</organism>
<accession>A0AAV7N3Q7</accession>
<dbReference type="EMBL" id="JANPWB010000013">
    <property type="protein sequence ID" value="KAJ1109957.1"/>
    <property type="molecule type" value="Genomic_DNA"/>
</dbReference>
<evidence type="ECO:0000256" key="1">
    <source>
        <dbReference type="SAM" id="MobiDB-lite"/>
    </source>
</evidence>
<gene>
    <name evidence="2" type="ORF">NDU88_007314</name>
</gene>
<feature type="region of interest" description="Disordered" evidence="1">
    <location>
        <begin position="120"/>
        <end position="140"/>
    </location>
</feature>
<evidence type="ECO:0000313" key="2">
    <source>
        <dbReference type="EMBL" id="KAJ1109957.1"/>
    </source>
</evidence>
<feature type="compositionally biased region" description="Polar residues" evidence="1">
    <location>
        <begin position="1"/>
        <end position="12"/>
    </location>
</feature>
<name>A0AAV7N3Q7_PLEWA</name>
<dbReference type="Proteomes" id="UP001066276">
    <property type="component" value="Chromosome 9"/>
</dbReference>
<keyword evidence="3" id="KW-1185">Reference proteome</keyword>
<evidence type="ECO:0000313" key="3">
    <source>
        <dbReference type="Proteomes" id="UP001066276"/>
    </source>
</evidence>
<feature type="region of interest" description="Disordered" evidence="1">
    <location>
        <begin position="1"/>
        <end position="77"/>
    </location>
</feature>
<proteinExistence type="predicted"/>
<reference evidence="2" key="1">
    <citation type="journal article" date="2022" name="bioRxiv">
        <title>Sequencing and chromosome-scale assembly of the giantPleurodeles waltlgenome.</title>
        <authorList>
            <person name="Brown T."/>
            <person name="Elewa A."/>
            <person name="Iarovenko S."/>
            <person name="Subramanian E."/>
            <person name="Araus A.J."/>
            <person name="Petzold A."/>
            <person name="Susuki M."/>
            <person name="Suzuki K.-i.T."/>
            <person name="Hayashi T."/>
            <person name="Toyoda A."/>
            <person name="Oliveira C."/>
            <person name="Osipova E."/>
            <person name="Leigh N.D."/>
            <person name="Simon A."/>
            <person name="Yun M.H."/>
        </authorList>
    </citation>
    <scope>NUCLEOTIDE SEQUENCE</scope>
    <source>
        <strain evidence="2">20211129_DDA</strain>
        <tissue evidence="2">Liver</tissue>
    </source>
</reference>
<comment type="caution">
    <text evidence="2">The sequence shown here is derived from an EMBL/GenBank/DDBJ whole genome shotgun (WGS) entry which is preliminary data.</text>
</comment>
<feature type="compositionally biased region" description="Basic and acidic residues" evidence="1">
    <location>
        <begin position="122"/>
        <end position="134"/>
    </location>
</feature>
<protein>
    <submittedName>
        <fullName evidence="2">Uncharacterized protein</fullName>
    </submittedName>
</protein>
<sequence>MLAAVSTVSVSSEPRRYRGGNGGARTAGKPIASGAPHTRNSCDADLHPGTPQERVEGLETHGSSPAEKAWQEGRSRVIRRPGPVRPWRLRGSLVSRGDCDDPRLPINSIQTYLRTFAPQRGDPIKWHGPSDGRGGKRSSTREAGLCLSITGWSSQHGRSTPLAAEV</sequence>
<dbReference type="AlphaFoldDB" id="A0AAV7N3Q7"/>